<name>A0A167HMP6_9FLAO</name>
<dbReference type="AlphaFoldDB" id="A0A167HMP6"/>
<proteinExistence type="predicted"/>
<gene>
    <name evidence="1" type="ORF">ULVI_09350</name>
</gene>
<dbReference type="OrthoDB" id="1366906at2"/>
<evidence type="ECO:0000313" key="1">
    <source>
        <dbReference type="EMBL" id="OAB78777.1"/>
    </source>
</evidence>
<comment type="caution">
    <text evidence="1">The sequence shown here is derived from an EMBL/GenBank/DDBJ whole genome shotgun (WGS) entry which is preliminary data.</text>
</comment>
<keyword evidence="2" id="KW-1185">Reference proteome</keyword>
<evidence type="ECO:0000313" key="2">
    <source>
        <dbReference type="Proteomes" id="UP000077013"/>
    </source>
</evidence>
<accession>A0A167HMP6</accession>
<protein>
    <submittedName>
        <fullName evidence="1">Uncharacterized protein</fullName>
    </submittedName>
</protein>
<organism evidence="1 2">
    <name type="scientific">Cochleicola gelatinilyticus</name>
    <dbReference type="NCBI Taxonomy" id="1763537"/>
    <lineage>
        <taxon>Bacteria</taxon>
        <taxon>Pseudomonadati</taxon>
        <taxon>Bacteroidota</taxon>
        <taxon>Flavobacteriia</taxon>
        <taxon>Flavobacteriales</taxon>
        <taxon>Flavobacteriaceae</taxon>
        <taxon>Cochleicola</taxon>
    </lineage>
</organism>
<dbReference type="STRING" id="1763537.ULVI_09350"/>
<dbReference type="RefSeq" id="WP_068592105.1">
    <property type="nucleotide sequence ID" value="NZ_LRXL01000037.1"/>
</dbReference>
<reference evidence="1 2" key="1">
    <citation type="submission" date="2016-02" db="EMBL/GenBank/DDBJ databases">
        <title>Ulvibacter sp. LPB0005, isolated from Thais luteostoma.</title>
        <authorList>
            <person name="Shin S.-K."/>
            <person name="Yi H."/>
        </authorList>
    </citation>
    <scope>NUCLEOTIDE SEQUENCE [LARGE SCALE GENOMIC DNA]</scope>
    <source>
        <strain evidence="1 2">LPB0005</strain>
    </source>
</reference>
<dbReference type="Proteomes" id="UP000077013">
    <property type="component" value="Unassembled WGS sequence"/>
</dbReference>
<sequence>MTISEILQLPNKQLKKHIDTLVIDYKNKTGYNVCKSCASDVQNMLSALKNIYKMTQFQLKKPQVIYKLEKGSSITISNSKMSDELAIAFLKINPNRLELFSKYPENVKELIGAEETGDNTENEEVKTDKKPCSDCKKKSKLLNTNMNDLRAKYPEIMATSKKDFVDQILTLKNEDI</sequence>
<dbReference type="EMBL" id="LRXL01000037">
    <property type="protein sequence ID" value="OAB78777.1"/>
    <property type="molecule type" value="Genomic_DNA"/>
</dbReference>